<name>A0A9W7EIY7_9STRA</name>
<dbReference type="NCBIfam" id="TIGR00027">
    <property type="entry name" value="mthyl_TIGR00027"/>
    <property type="match status" value="1"/>
</dbReference>
<dbReference type="SUPFAM" id="SSF53335">
    <property type="entry name" value="S-adenosyl-L-methionine-dependent methyltransferases"/>
    <property type="match status" value="1"/>
</dbReference>
<evidence type="ECO:0000256" key="1">
    <source>
        <dbReference type="ARBA" id="ARBA00008138"/>
    </source>
</evidence>
<dbReference type="EMBL" id="BRXY01000236">
    <property type="protein sequence ID" value="GMH79625.1"/>
    <property type="molecule type" value="Genomic_DNA"/>
</dbReference>
<comment type="similarity">
    <text evidence="1">Belongs to the UPF0677 family.</text>
</comment>
<dbReference type="InterPro" id="IPR007213">
    <property type="entry name" value="Ppm1/Ppm2/Tcmp"/>
</dbReference>
<evidence type="ECO:0000256" key="2">
    <source>
        <dbReference type="ARBA" id="ARBA00022603"/>
    </source>
</evidence>
<comment type="caution">
    <text evidence="4">The sequence shown here is derived from an EMBL/GenBank/DDBJ whole genome shotgun (WGS) entry which is preliminary data.</text>
</comment>
<dbReference type="OrthoDB" id="203237at2759"/>
<evidence type="ECO:0000313" key="5">
    <source>
        <dbReference type="Proteomes" id="UP001165085"/>
    </source>
</evidence>
<evidence type="ECO:0000256" key="3">
    <source>
        <dbReference type="ARBA" id="ARBA00022679"/>
    </source>
</evidence>
<accession>A0A9W7EIY7</accession>
<sequence>MSNLDEVDNFTNDSAMMIAFERSLESKRPDSLFRDPLASSLAGTKGAKLSENFEAMCAVFEFPEWPEFHKQWTAVRTRFIDDRIEEHAPSFTQLVNLGAGMDTRPHRMTAYRLFTNGSYEVDMEVVQKGKVKIFSDLVSVPTAHCEVKNIDLDFLDADKSLATELGGCGFDASAPSLFISEGLIMYLGAAGKVKLLADLSAAAACGSVLVLQYMDASRSKNNGEEARANALSEEEARKELGERGWGDFKFYAYGDEALNFGRFPNEKFGPSAAFSFCVCKKTS</sequence>
<proteinExistence type="inferred from homology"/>
<dbReference type="GO" id="GO:0008168">
    <property type="term" value="F:methyltransferase activity"/>
    <property type="evidence" value="ECO:0007669"/>
    <property type="project" value="UniProtKB-KW"/>
</dbReference>
<evidence type="ECO:0000313" key="4">
    <source>
        <dbReference type="EMBL" id="GMH79625.1"/>
    </source>
</evidence>
<reference evidence="5" key="1">
    <citation type="journal article" date="2023" name="Commun. Biol.">
        <title>Genome analysis of Parmales, the sister group of diatoms, reveals the evolutionary specialization of diatoms from phago-mixotrophs to photoautotrophs.</title>
        <authorList>
            <person name="Ban H."/>
            <person name="Sato S."/>
            <person name="Yoshikawa S."/>
            <person name="Yamada K."/>
            <person name="Nakamura Y."/>
            <person name="Ichinomiya M."/>
            <person name="Sato N."/>
            <person name="Blanc-Mathieu R."/>
            <person name="Endo H."/>
            <person name="Kuwata A."/>
            <person name="Ogata H."/>
        </authorList>
    </citation>
    <scope>NUCLEOTIDE SEQUENCE [LARGE SCALE GENOMIC DNA]</scope>
    <source>
        <strain evidence="5">NIES 3701</strain>
    </source>
</reference>
<dbReference type="Proteomes" id="UP001165085">
    <property type="component" value="Unassembled WGS sequence"/>
</dbReference>
<dbReference type="InterPro" id="IPR029063">
    <property type="entry name" value="SAM-dependent_MTases_sf"/>
</dbReference>
<dbReference type="PANTHER" id="PTHR43619:SF2">
    <property type="entry name" value="S-ADENOSYL-L-METHIONINE-DEPENDENT METHYLTRANSFERASES SUPERFAMILY PROTEIN"/>
    <property type="match status" value="1"/>
</dbReference>
<dbReference type="Pfam" id="PF04072">
    <property type="entry name" value="LCM"/>
    <property type="match status" value="1"/>
</dbReference>
<keyword evidence="5" id="KW-1185">Reference proteome</keyword>
<dbReference type="GO" id="GO:0032259">
    <property type="term" value="P:methylation"/>
    <property type="evidence" value="ECO:0007669"/>
    <property type="project" value="UniProtKB-KW"/>
</dbReference>
<keyword evidence="2" id="KW-0489">Methyltransferase</keyword>
<dbReference type="InterPro" id="IPR011610">
    <property type="entry name" value="SAM_mthyl_Trfase_ML2640-like"/>
</dbReference>
<dbReference type="AlphaFoldDB" id="A0A9W7EIY7"/>
<gene>
    <name evidence="4" type="ORF">TrST_g7885</name>
</gene>
<protein>
    <submittedName>
        <fullName evidence="4">Uncharacterized protein</fullName>
    </submittedName>
</protein>
<dbReference type="PANTHER" id="PTHR43619">
    <property type="entry name" value="S-ADENOSYL-L-METHIONINE-DEPENDENT METHYLTRANSFERASE YKTD-RELATED"/>
    <property type="match status" value="1"/>
</dbReference>
<dbReference type="Gene3D" id="3.40.50.150">
    <property type="entry name" value="Vaccinia Virus protein VP39"/>
    <property type="match status" value="1"/>
</dbReference>
<organism evidence="4 5">
    <name type="scientific">Triparma strigata</name>
    <dbReference type="NCBI Taxonomy" id="1606541"/>
    <lineage>
        <taxon>Eukaryota</taxon>
        <taxon>Sar</taxon>
        <taxon>Stramenopiles</taxon>
        <taxon>Ochrophyta</taxon>
        <taxon>Bolidophyceae</taxon>
        <taxon>Parmales</taxon>
        <taxon>Triparmaceae</taxon>
        <taxon>Triparma</taxon>
    </lineage>
</organism>
<keyword evidence="3" id="KW-0808">Transferase</keyword>